<evidence type="ECO:0000313" key="1">
    <source>
        <dbReference type="EMBL" id="MXP77823.1"/>
    </source>
</evidence>
<organism evidence="1 2">
    <name type="scientific">Sporofaciens musculi</name>
    <dbReference type="NCBI Taxonomy" id="2681861"/>
    <lineage>
        <taxon>Bacteria</taxon>
        <taxon>Bacillati</taxon>
        <taxon>Bacillota</taxon>
        <taxon>Clostridia</taxon>
        <taxon>Lachnospirales</taxon>
        <taxon>Lachnospiraceae</taxon>
        <taxon>Sporofaciens</taxon>
    </lineage>
</organism>
<protein>
    <submittedName>
        <fullName evidence="1">Uncharacterized protein</fullName>
    </submittedName>
</protein>
<sequence length="119" mass="14554">MKMKKRVETYVQKYEKILIFDLQENNNRFFFHGLISYITDFLNYQQLIICSKYISEIKNLRNMEFWSYQEMEEFVTLYYTYEFSDRITLISDSGQYSGLLNYLLTGLLTEEEFCRALLY</sequence>
<proteinExistence type="predicted"/>
<comment type="caution">
    <text evidence="1">The sequence shown here is derived from an EMBL/GenBank/DDBJ whole genome shotgun (WGS) entry which is preliminary data.</text>
</comment>
<accession>A0A7X3MJY9</accession>
<evidence type="ECO:0000313" key="2">
    <source>
        <dbReference type="Proteomes" id="UP000460412"/>
    </source>
</evidence>
<keyword evidence="2" id="KW-1185">Reference proteome</keyword>
<name>A0A7X3MJY9_9FIRM</name>
<dbReference type="Proteomes" id="UP000460412">
    <property type="component" value="Unassembled WGS sequence"/>
</dbReference>
<gene>
    <name evidence="1" type="ORF">GN277_21455</name>
</gene>
<dbReference type="RefSeq" id="WP_159753488.1">
    <property type="nucleotide sequence ID" value="NZ_WUQX01000001.1"/>
</dbReference>
<dbReference type="AlphaFoldDB" id="A0A7X3MJY9"/>
<reference evidence="1 2" key="1">
    <citation type="submission" date="2019-12" db="EMBL/GenBank/DDBJ databases">
        <title>Sporaefaciens musculi gen. nov., sp. nov., a novel bacterium isolated from the caecum of an obese mouse.</title>
        <authorList>
            <person name="Rasmussen T.S."/>
            <person name="Streidl T."/>
            <person name="Hitch T.C.A."/>
            <person name="Wortmann E."/>
            <person name="Deptula P."/>
            <person name="Hansen M."/>
            <person name="Nielsen D.S."/>
            <person name="Clavel T."/>
            <person name="Vogensen F.K."/>
        </authorList>
    </citation>
    <scope>NUCLEOTIDE SEQUENCE [LARGE SCALE GENOMIC DNA]</scope>
    <source>
        <strain evidence="1 2">WCA-9-b2</strain>
    </source>
</reference>
<dbReference type="EMBL" id="WUQX01000001">
    <property type="protein sequence ID" value="MXP77823.1"/>
    <property type="molecule type" value="Genomic_DNA"/>
</dbReference>